<dbReference type="SUPFAM" id="SSF111369">
    <property type="entry name" value="HlyD-like secretion proteins"/>
    <property type="match status" value="1"/>
</dbReference>
<keyword evidence="2" id="KW-0732">Signal</keyword>
<evidence type="ECO:0000259" key="3">
    <source>
        <dbReference type="Pfam" id="PF25967"/>
    </source>
</evidence>
<proteinExistence type="inferred from homology"/>
<evidence type="ECO:0000256" key="1">
    <source>
        <dbReference type="ARBA" id="ARBA00009477"/>
    </source>
</evidence>
<evidence type="ECO:0000313" key="4">
    <source>
        <dbReference type="EMBL" id="MET1488979.1"/>
    </source>
</evidence>
<feature type="chain" id="PRO_5047261720" evidence="2">
    <location>
        <begin position="41"/>
        <end position="386"/>
    </location>
</feature>
<feature type="domain" description="Multidrug resistance protein MdtA-like C-terminal permuted SH3" evidence="3">
    <location>
        <begin position="309"/>
        <end position="367"/>
    </location>
</feature>
<evidence type="ECO:0000256" key="2">
    <source>
        <dbReference type="SAM" id="SignalP"/>
    </source>
</evidence>
<dbReference type="RefSeq" id="WP_345924040.1">
    <property type="nucleotide sequence ID" value="NZ_JBDIVF010000001.1"/>
</dbReference>
<dbReference type="Proteomes" id="UP001548590">
    <property type="component" value="Unassembled WGS sequence"/>
</dbReference>
<evidence type="ECO:0000313" key="5">
    <source>
        <dbReference type="Proteomes" id="UP001548590"/>
    </source>
</evidence>
<comment type="caution">
    <text evidence="4">The sequence shown here is derived from an EMBL/GenBank/DDBJ whole genome shotgun (WGS) entry which is preliminary data.</text>
</comment>
<gene>
    <name evidence="4" type="ORF">ABVT11_04015</name>
</gene>
<dbReference type="Gene3D" id="2.40.420.20">
    <property type="match status" value="1"/>
</dbReference>
<dbReference type="InterPro" id="IPR006143">
    <property type="entry name" value="RND_pump_MFP"/>
</dbReference>
<reference evidence="4 5" key="1">
    <citation type="submission" date="2024-07" db="EMBL/GenBank/DDBJ databases">
        <title>Uliginosibacterium paludis KCTC:42655.</title>
        <authorList>
            <person name="Kim M.K."/>
        </authorList>
    </citation>
    <scope>NUCLEOTIDE SEQUENCE [LARGE SCALE GENOMIC DNA]</scope>
    <source>
        <strain evidence="4 5">KCTC 42655</strain>
    </source>
</reference>
<dbReference type="Gene3D" id="2.40.30.170">
    <property type="match status" value="1"/>
</dbReference>
<dbReference type="EMBL" id="JBEWLZ010000002">
    <property type="protein sequence ID" value="MET1488979.1"/>
    <property type="molecule type" value="Genomic_DNA"/>
</dbReference>
<dbReference type="InterPro" id="IPR058627">
    <property type="entry name" value="MdtA-like_C"/>
</dbReference>
<dbReference type="NCBIfam" id="TIGR01730">
    <property type="entry name" value="RND_mfp"/>
    <property type="match status" value="1"/>
</dbReference>
<feature type="signal peptide" evidence="2">
    <location>
        <begin position="1"/>
        <end position="40"/>
    </location>
</feature>
<dbReference type="Gene3D" id="1.10.287.470">
    <property type="entry name" value="Helix hairpin bin"/>
    <property type="match status" value="1"/>
</dbReference>
<accession>A0ABV2CM50</accession>
<comment type="similarity">
    <text evidence="1">Belongs to the membrane fusion protein (MFP) (TC 8.A.1) family.</text>
</comment>
<organism evidence="4 5">
    <name type="scientific">Uliginosibacterium paludis</name>
    <dbReference type="NCBI Taxonomy" id="1615952"/>
    <lineage>
        <taxon>Bacteria</taxon>
        <taxon>Pseudomonadati</taxon>
        <taxon>Pseudomonadota</taxon>
        <taxon>Betaproteobacteria</taxon>
        <taxon>Rhodocyclales</taxon>
        <taxon>Zoogloeaceae</taxon>
        <taxon>Uliginosibacterium</taxon>
    </lineage>
</organism>
<dbReference type="Pfam" id="PF25967">
    <property type="entry name" value="RND-MFP_C"/>
    <property type="match status" value="1"/>
</dbReference>
<dbReference type="PANTHER" id="PTHR30469:SF15">
    <property type="entry name" value="HLYD FAMILY OF SECRETION PROTEINS"/>
    <property type="match status" value="1"/>
</dbReference>
<protein>
    <submittedName>
        <fullName evidence="4">Efflux RND transporter periplasmic adaptor subunit</fullName>
    </submittedName>
</protein>
<keyword evidence="5" id="KW-1185">Reference proteome</keyword>
<sequence length="386" mass="40898">MKSRLRALAAKFPLSPRQAALASLALLAALAATLPLFAQADASAAGKAAPRPALSVHLISASTESLPRSLSANGTVAAWQEAVIGSEAAGLRVAELLASVGDRVRKGQVLASFTRDTVEADLRLADASLREAHASAQEARADGERARRLQGTGALSEQQVQQLLTREQTALARVDSAQAQLDAQKLRLAQATLRAPDDGIISSRSATTGSVPAQGAEMFRLIRQGRIEWRGEFSAEELEQLRPGQTVRIQSASGNVWLGKLRQTSPTVDASSRRGVAWVDILSPEKRDAAPIRPGSYLRGEIVLGEQTALVVPQSAIVARDGYHLVCVVSNDMRVSLRRVKLGRLVGDRQQLLDGLKPGERVVASGGAFLSEGDTVQLADSAAPAR</sequence>
<dbReference type="Gene3D" id="2.40.50.100">
    <property type="match status" value="1"/>
</dbReference>
<name>A0ABV2CM50_9RHOO</name>
<dbReference type="PANTHER" id="PTHR30469">
    <property type="entry name" value="MULTIDRUG RESISTANCE PROTEIN MDTA"/>
    <property type="match status" value="1"/>
</dbReference>